<name>A0A4Y6I7Z5_9MOLU</name>
<keyword evidence="12" id="KW-1185">Reference proteome</keyword>
<dbReference type="InterPro" id="IPR000194">
    <property type="entry name" value="ATPase_F1/V1/A1_a/bsu_nucl-bd"/>
</dbReference>
<dbReference type="Gene3D" id="3.40.50.12240">
    <property type="match status" value="1"/>
</dbReference>
<evidence type="ECO:0000313" key="11">
    <source>
        <dbReference type="EMBL" id="QDF65028.1"/>
    </source>
</evidence>
<dbReference type="SUPFAM" id="SSF52540">
    <property type="entry name" value="P-loop containing nucleoside triphosphate hydrolases"/>
    <property type="match status" value="1"/>
</dbReference>
<reference evidence="11 12" key="1">
    <citation type="submission" date="2019-06" db="EMBL/GenBank/DDBJ databases">
        <title>Mycoplasma nasistruthionis sp. nov. str Ms03.</title>
        <authorList>
            <person name="Botes A."/>
        </authorList>
    </citation>
    <scope>NUCLEOTIDE SEQUENCE [LARGE SCALE GENOMIC DNA]</scope>
    <source>
        <strain evidence="11 12">Ms03</strain>
    </source>
</reference>
<dbReference type="PROSITE" id="PS00152">
    <property type="entry name" value="ATPASE_ALPHA_BETA"/>
    <property type="match status" value="1"/>
</dbReference>
<evidence type="ECO:0000256" key="3">
    <source>
        <dbReference type="ARBA" id="ARBA00022781"/>
    </source>
</evidence>
<dbReference type="InterPro" id="IPR027417">
    <property type="entry name" value="P-loop_NTPase"/>
</dbReference>
<feature type="domain" description="ATPase F1/V1/A1 complex alpha/beta subunit nucleotide-binding" evidence="10">
    <location>
        <begin position="135"/>
        <end position="345"/>
    </location>
</feature>
<dbReference type="RefSeq" id="WP_208664609.1">
    <property type="nucleotide sequence ID" value="NZ_CP041147.1"/>
</dbReference>
<dbReference type="NCBIfam" id="NF045936">
    <property type="entry name" value="MSC_0619_alpha"/>
    <property type="match status" value="1"/>
</dbReference>
<evidence type="ECO:0000313" key="12">
    <source>
        <dbReference type="Proteomes" id="UP000315201"/>
    </source>
</evidence>
<evidence type="ECO:0000256" key="9">
    <source>
        <dbReference type="ARBA" id="ARBA00023310"/>
    </source>
</evidence>
<keyword evidence="9" id="KW-0066">ATP synthesis</keyword>
<proteinExistence type="predicted"/>
<keyword evidence="1" id="KW-0813">Transport</keyword>
<evidence type="ECO:0000256" key="1">
    <source>
        <dbReference type="ARBA" id="ARBA00022448"/>
    </source>
</evidence>
<dbReference type="NCBIfam" id="NF005523">
    <property type="entry name" value="PRK07165.1"/>
    <property type="match status" value="1"/>
</dbReference>
<accession>A0A4Y6I7Z5</accession>
<dbReference type="GO" id="GO:0045259">
    <property type="term" value="C:proton-transporting ATP synthase complex"/>
    <property type="evidence" value="ECO:0007669"/>
    <property type="project" value="UniProtKB-KW"/>
</dbReference>
<dbReference type="GO" id="GO:0046933">
    <property type="term" value="F:proton-transporting ATP synthase activity, rotational mechanism"/>
    <property type="evidence" value="ECO:0007669"/>
    <property type="project" value="InterPro"/>
</dbReference>
<evidence type="ECO:0000256" key="8">
    <source>
        <dbReference type="ARBA" id="ARBA00023196"/>
    </source>
</evidence>
<dbReference type="FunFam" id="3.40.50.300:FF:004039">
    <property type="entry name" value="ATP synthase subunit alpha, mitochondrial"/>
    <property type="match status" value="1"/>
</dbReference>
<keyword evidence="3" id="KW-0375">Hydrogen ion transport</keyword>
<evidence type="ECO:0000259" key="10">
    <source>
        <dbReference type="Pfam" id="PF00006"/>
    </source>
</evidence>
<dbReference type="PANTHER" id="PTHR48082:SF2">
    <property type="entry name" value="ATP SYNTHASE SUBUNIT ALPHA, MITOCHONDRIAL"/>
    <property type="match status" value="1"/>
</dbReference>
<dbReference type="InterPro" id="IPR005294">
    <property type="entry name" value="ATP_synth_F1_asu"/>
</dbReference>
<dbReference type="InterPro" id="IPR020003">
    <property type="entry name" value="ATPase_a/bsu_AS"/>
</dbReference>
<keyword evidence="7" id="KW-0472">Membrane</keyword>
<gene>
    <name evidence="11" type="ORF">FIV53_01805</name>
</gene>
<evidence type="ECO:0000256" key="2">
    <source>
        <dbReference type="ARBA" id="ARBA00022741"/>
    </source>
</evidence>
<evidence type="ECO:0000256" key="4">
    <source>
        <dbReference type="ARBA" id="ARBA00022840"/>
    </source>
</evidence>
<dbReference type="EMBL" id="CP041147">
    <property type="protein sequence ID" value="QDF65028.1"/>
    <property type="molecule type" value="Genomic_DNA"/>
</dbReference>
<keyword evidence="4" id="KW-0067">ATP-binding</keyword>
<dbReference type="Proteomes" id="UP000315201">
    <property type="component" value="Chromosome"/>
</dbReference>
<dbReference type="PANTHER" id="PTHR48082">
    <property type="entry name" value="ATP SYNTHASE SUBUNIT ALPHA, MITOCHONDRIAL"/>
    <property type="match status" value="1"/>
</dbReference>
<dbReference type="GO" id="GO:0005524">
    <property type="term" value="F:ATP binding"/>
    <property type="evidence" value="ECO:0007669"/>
    <property type="project" value="UniProtKB-KW"/>
</dbReference>
<organism evidence="11 12">
    <name type="scientific">Mycoplasma nasistruthionis</name>
    <dbReference type="NCBI Taxonomy" id="353852"/>
    <lineage>
        <taxon>Bacteria</taxon>
        <taxon>Bacillati</taxon>
        <taxon>Mycoplasmatota</taxon>
        <taxon>Mollicutes</taxon>
        <taxon>Mycoplasmataceae</taxon>
        <taxon>Mycoplasma</taxon>
    </lineage>
</organism>
<dbReference type="AlphaFoldDB" id="A0A4Y6I7Z5"/>
<keyword evidence="6" id="KW-0406">Ion transport</keyword>
<keyword evidence="5" id="KW-1278">Translocase</keyword>
<sequence>MTKYPKITAIFDYVVEITGAYDYYQNQLFKIEAKQPGQQDLHLILISASENKAYCLTDGGIGEFLVGSEVKPLDATEEIKTSTSYFGKIIDINGKVLFPLHQPSVLNFLPQKSYAFNKPNTLLEYQPLKEQLTTGYISIDLLVPIGKGQRELIIGDRKTGKTHIALNTIINQKGKNVKCIYVAIGQQHSQVSNVYETLKQNDALDYTMIVNASSSKPFDQFLAPYVAMAHAENLCHTDDVLIVFDDLSAHANIYREVALLTNKPVGKEAFPGDMFFAHARLLERSGKFVGRKSITALPILQTIENDITSLVSSNVISITDGQIVTNSDLFASGKLPAVDIDLSVSRISREIQKSYIAKVGSEIAKIYKAYKRQMRLTSLKYDLNDATNKLITEGMIVENMFIQKGISVYTENAMFLTSKLIAWGILKGIDNIALALRYIDVLVAHNQNAKDTFQRLIEQTQADDNLAKQFFAFALDQYAKYSNLDWKIAYEGQFLPFDQAQLQNLDYLVKGEK</sequence>
<dbReference type="Pfam" id="PF00006">
    <property type="entry name" value="ATP-synt_ab"/>
    <property type="match status" value="1"/>
</dbReference>
<protein>
    <submittedName>
        <fullName evidence="11">ATP F0F1 synthase subunit alpha</fullName>
    </submittedName>
</protein>
<keyword evidence="2" id="KW-0547">Nucleotide-binding</keyword>
<keyword evidence="8" id="KW-0139">CF(1)</keyword>
<evidence type="ECO:0000256" key="6">
    <source>
        <dbReference type="ARBA" id="ARBA00023065"/>
    </source>
</evidence>
<evidence type="ECO:0000256" key="7">
    <source>
        <dbReference type="ARBA" id="ARBA00023136"/>
    </source>
</evidence>
<dbReference type="GO" id="GO:0043531">
    <property type="term" value="F:ADP binding"/>
    <property type="evidence" value="ECO:0007669"/>
    <property type="project" value="TreeGrafter"/>
</dbReference>
<evidence type="ECO:0000256" key="5">
    <source>
        <dbReference type="ARBA" id="ARBA00022967"/>
    </source>
</evidence>